<reference evidence="1" key="1">
    <citation type="journal article" date="2017" name="Nature">
        <title>The sunflower genome provides insights into oil metabolism, flowering and Asterid evolution.</title>
        <authorList>
            <person name="Badouin H."/>
            <person name="Gouzy J."/>
            <person name="Grassa C.J."/>
            <person name="Murat F."/>
            <person name="Staton S.E."/>
            <person name="Cottret L."/>
            <person name="Lelandais-Briere C."/>
            <person name="Owens G.L."/>
            <person name="Carrere S."/>
            <person name="Mayjonade B."/>
            <person name="Legrand L."/>
            <person name="Gill N."/>
            <person name="Kane N.C."/>
            <person name="Bowers J.E."/>
            <person name="Hubner S."/>
            <person name="Bellec A."/>
            <person name="Berard A."/>
            <person name="Berges H."/>
            <person name="Blanchet N."/>
            <person name="Boniface M.C."/>
            <person name="Brunel D."/>
            <person name="Catrice O."/>
            <person name="Chaidir N."/>
            <person name="Claudel C."/>
            <person name="Donnadieu C."/>
            <person name="Faraut T."/>
            <person name="Fievet G."/>
            <person name="Helmstetter N."/>
            <person name="King M."/>
            <person name="Knapp S.J."/>
            <person name="Lai Z."/>
            <person name="Le Paslier M.C."/>
            <person name="Lippi Y."/>
            <person name="Lorenzon L."/>
            <person name="Mandel J.R."/>
            <person name="Marage G."/>
            <person name="Marchand G."/>
            <person name="Marquand E."/>
            <person name="Bret-Mestries E."/>
            <person name="Morien E."/>
            <person name="Nambeesan S."/>
            <person name="Nguyen T."/>
            <person name="Pegot-Espagnet P."/>
            <person name="Pouilly N."/>
            <person name="Raftis F."/>
            <person name="Sallet E."/>
            <person name="Schiex T."/>
            <person name="Thomas J."/>
            <person name="Vandecasteele C."/>
            <person name="Vares D."/>
            <person name="Vear F."/>
            <person name="Vautrin S."/>
            <person name="Crespi M."/>
            <person name="Mangin B."/>
            <person name="Burke J.M."/>
            <person name="Salse J."/>
            <person name="Munos S."/>
            <person name="Vincourt P."/>
            <person name="Rieseberg L.H."/>
            <person name="Langlade N.B."/>
        </authorList>
    </citation>
    <scope>NUCLEOTIDE SEQUENCE</scope>
    <source>
        <tissue evidence="1">Leaves</tissue>
    </source>
</reference>
<dbReference type="AlphaFoldDB" id="A0A9K3NMX3"/>
<gene>
    <name evidence="1" type="ORF">HanXRQr2_Chr05g0218521</name>
</gene>
<organism evidence="1 2">
    <name type="scientific">Helianthus annuus</name>
    <name type="common">Common sunflower</name>
    <dbReference type="NCBI Taxonomy" id="4232"/>
    <lineage>
        <taxon>Eukaryota</taxon>
        <taxon>Viridiplantae</taxon>
        <taxon>Streptophyta</taxon>
        <taxon>Embryophyta</taxon>
        <taxon>Tracheophyta</taxon>
        <taxon>Spermatophyta</taxon>
        <taxon>Magnoliopsida</taxon>
        <taxon>eudicotyledons</taxon>
        <taxon>Gunneridae</taxon>
        <taxon>Pentapetalae</taxon>
        <taxon>asterids</taxon>
        <taxon>campanulids</taxon>
        <taxon>Asterales</taxon>
        <taxon>Asteraceae</taxon>
        <taxon>Asteroideae</taxon>
        <taxon>Heliantheae alliance</taxon>
        <taxon>Heliantheae</taxon>
        <taxon>Helianthus</taxon>
    </lineage>
</organism>
<comment type="caution">
    <text evidence="1">The sequence shown here is derived from an EMBL/GenBank/DDBJ whole genome shotgun (WGS) entry which is preliminary data.</text>
</comment>
<name>A0A9K3NMX3_HELAN</name>
<sequence length="57" mass="6902">MDAMEKLRIYNLTRVPVFQHQGIIEHRFRGSFDLESRIKHPLWSTFLWQELDLTVTT</sequence>
<reference evidence="1" key="2">
    <citation type="submission" date="2020-06" db="EMBL/GenBank/DDBJ databases">
        <title>Helianthus annuus Genome sequencing and assembly Release 2.</title>
        <authorList>
            <person name="Gouzy J."/>
            <person name="Langlade N."/>
            <person name="Munos S."/>
        </authorList>
    </citation>
    <scope>NUCLEOTIDE SEQUENCE</scope>
    <source>
        <tissue evidence="1">Leaves</tissue>
    </source>
</reference>
<evidence type="ECO:0000313" key="2">
    <source>
        <dbReference type="Proteomes" id="UP000215914"/>
    </source>
</evidence>
<protein>
    <submittedName>
        <fullName evidence="1">Uncharacterized protein</fullName>
    </submittedName>
</protein>
<keyword evidence="2" id="KW-1185">Reference proteome</keyword>
<dbReference type="Gramene" id="mRNA:HanXRQr2_Chr05g0218521">
    <property type="protein sequence ID" value="mRNA:HanXRQr2_Chr05g0218521"/>
    <property type="gene ID" value="HanXRQr2_Chr05g0218521"/>
</dbReference>
<accession>A0A9K3NMX3</accession>
<dbReference type="Proteomes" id="UP000215914">
    <property type="component" value="Unassembled WGS sequence"/>
</dbReference>
<proteinExistence type="predicted"/>
<dbReference type="EMBL" id="MNCJ02000320">
    <property type="protein sequence ID" value="KAF5806196.1"/>
    <property type="molecule type" value="Genomic_DNA"/>
</dbReference>
<evidence type="ECO:0000313" key="1">
    <source>
        <dbReference type="EMBL" id="KAF5806196.1"/>
    </source>
</evidence>